<feature type="region of interest" description="Disordered" evidence="1">
    <location>
        <begin position="186"/>
        <end position="211"/>
    </location>
</feature>
<sequence length="484" mass="54833">MNKNNQILITLVSVVMITVFMTACVSEPELNEGADTNGADPNSDNESEVGIDIDKNRDKLEEIAKEAFTIYYSYVDLDLFADNARKDLEAGHLNVDYPGISTEEYIEAVNIDIEEMTETESGNIQMLASVSYPHINEEQIESITAELEERILSEAESQDRAIDLQNIFNETLQAKELDQERTNKTLTLTAEGDNSAKNGTSKDDTDETNKDNTDINFKVVEMDRPDDLFQSFDKAFQRAIADGIQDVVIDLRPHGLFLGWEDTVKAKFQGEKIVMESDFLGKYLRDELKLILTEENEILLTEIWDQLSELAGYNPHLQFGPENYLNQVIVGKTTKDNVVSISFTRPYAVATKDSVIGYIDLEQDEINLFDKVSGPGQQVSDFFWSQGGDYLAYYYTESGSGFNYLNVYDIASDELIKINEIETFKENHGNGNQGLTGEFNKLRWLADEDILSFKVTSFQEKEDGKGNAYRYKLDVVTEELRKNN</sequence>
<feature type="region of interest" description="Disordered" evidence="1">
    <location>
        <begin position="30"/>
        <end position="53"/>
    </location>
</feature>
<dbReference type="EMBL" id="CP001034">
    <property type="protein sequence ID" value="ACB84293.1"/>
    <property type="molecule type" value="Genomic_DNA"/>
</dbReference>
<reference evidence="2 3" key="2">
    <citation type="journal article" date="2011" name="J. Bacteriol.">
        <title>Complete genome sequence of the anaerobic, halophilic alkalithermophile Natranaerobius thermophilus JW/NM-WN-LF.</title>
        <authorList>
            <person name="Zhao B."/>
            <person name="Mesbah N.M."/>
            <person name="Dalin E."/>
            <person name="Goodwin L."/>
            <person name="Nolan M."/>
            <person name="Pitluck S."/>
            <person name="Chertkov O."/>
            <person name="Brettin T.S."/>
            <person name="Han J."/>
            <person name="Larimer F.W."/>
            <person name="Land M.L."/>
            <person name="Hauser L."/>
            <person name="Kyrpides N."/>
            <person name="Wiegel J."/>
        </authorList>
    </citation>
    <scope>NUCLEOTIDE SEQUENCE [LARGE SCALE GENOMIC DNA]</scope>
    <source>
        <strain evidence="3">ATCC BAA-1301 / DSM 18059 / JW/NM-WN-LF</strain>
    </source>
</reference>
<reference evidence="2 3" key="1">
    <citation type="submission" date="2008-04" db="EMBL/GenBank/DDBJ databases">
        <title>Complete sequence of chromosome of Natranaerobius thermophilus JW/NM-WN-LF.</title>
        <authorList>
            <consortium name="US DOE Joint Genome Institute"/>
            <person name="Copeland A."/>
            <person name="Lucas S."/>
            <person name="Lapidus A."/>
            <person name="Glavina del Rio T."/>
            <person name="Dalin E."/>
            <person name="Tice H."/>
            <person name="Bruce D."/>
            <person name="Goodwin L."/>
            <person name="Pitluck S."/>
            <person name="Chertkov O."/>
            <person name="Brettin T."/>
            <person name="Detter J.C."/>
            <person name="Han C."/>
            <person name="Kuske C.R."/>
            <person name="Schmutz J."/>
            <person name="Larimer F."/>
            <person name="Land M."/>
            <person name="Hauser L."/>
            <person name="Kyrpides N."/>
            <person name="Lykidis A."/>
            <person name="Mesbah N.M."/>
            <person name="Wiegel J."/>
        </authorList>
    </citation>
    <scope>NUCLEOTIDE SEQUENCE [LARGE SCALE GENOMIC DNA]</scope>
    <source>
        <strain evidence="3">ATCC BAA-1301 / DSM 18059 / JW/NM-WN-LF</strain>
    </source>
</reference>
<dbReference type="InParanoid" id="B2A799"/>
<evidence type="ECO:0000313" key="2">
    <source>
        <dbReference type="EMBL" id="ACB84293.1"/>
    </source>
</evidence>
<dbReference type="KEGG" id="nth:Nther_0701"/>
<dbReference type="STRING" id="457570.Nther_0701"/>
<name>B2A799_NATTJ</name>
<dbReference type="RefSeq" id="WP_012447177.1">
    <property type="nucleotide sequence ID" value="NC_010718.1"/>
</dbReference>
<evidence type="ECO:0000313" key="3">
    <source>
        <dbReference type="Proteomes" id="UP000001683"/>
    </source>
</evidence>
<organism evidence="2 3">
    <name type="scientific">Natranaerobius thermophilus (strain ATCC BAA-1301 / DSM 18059 / JW/NM-WN-LF)</name>
    <dbReference type="NCBI Taxonomy" id="457570"/>
    <lineage>
        <taxon>Bacteria</taxon>
        <taxon>Bacillati</taxon>
        <taxon>Bacillota</taxon>
        <taxon>Clostridia</taxon>
        <taxon>Natranaerobiales</taxon>
        <taxon>Natranaerobiaceae</taxon>
        <taxon>Natranaerobius</taxon>
    </lineage>
</organism>
<gene>
    <name evidence="2" type="ordered locus">Nther_0701</name>
</gene>
<dbReference type="HOGENOM" id="CLU_563630_0_0_9"/>
<dbReference type="AlphaFoldDB" id="B2A799"/>
<evidence type="ECO:0000256" key="1">
    <source>
        <dbReference type="SAM" id="MobiDB-lite"/>
    </source>
</evidence>
<protein>
    <submittedName>
        <fullName evidence="2">Uncharacterized protein</fullName>
    </submittedName>
</protein>
<dbReference type="Proteomes" id="UP000001683">
    <property type="component" value="Chromosome"/>
</dbReference>
<accession>B2A799</accession>
<feature type="compositionally biased region" description="Basic and acidic residues" evidence="1">
    <location>
        <begin position="200"/>
        <end position="211"/>
    </location>
</feature>
<dbReference type="PROSITE" id="PS51257">
    <property type="entry name" value="PROKAR_LIPOPROTEIN"/>
    <property type="match status" value="1"/>
</dbReference>
<dbReference type="SUPFAM" id="SSF82171">
    <property type="entry name" value="DPP6 N-terminal domain-like"/>
    <property type="match status" value="1"/>
</dbReference>
<proteinExistence type="predicted"/>
<keyword evidence="3" id="KW-1185">Reference proteome</keyword>